<dbReference type="Gene3D" id="3.40.190.10">
    <property type="entry name" value="Periplasmic binding protein-like II"/>
    <property type="match status" value="1"/>
</dbReference>
<comment type="similarity">
    <text evidence="2">Belongs to the bacterial solute-binding protein 1 family.</text>
</comment>
<dbReference type="InterPro" id="IPR006059">
    <property type="entry name" value="SBP"/>
</dbReference>
<dbReference type="GO" id="GO:0030313">
    <property type="term" value="C:cell envelope"/>
    <property type="evidence" value="ECO:0007669"/>
    <property type="project" value="UniProtKB-SubCell"/>
</dbReference>
<dbReference type="PANTHER" id="PTHR43649:SF31">
    <property type="entry name" value="SN-GLYCEROL-3-PHOSPHATE-BINDING PERIPLASMIC PROTEIN UGPB"/>
    <property type="match status" value="1"/>
</dbReference>
<comment type="subcellular location">
    <subcellularLocation>
        <location evidence="1">Cell envelope</location>
    </subcellularLocation>
</comment>
<dbReference type="CDD" id="cd13585">
    <property type="entry name" value="PBP2_TMBP_like"/>
    <property type="match status" value="1"/>
</dbReference>
<dbReference type="PANTHER" id="PTHR43649">
    <property type="entry name" value="ARABINOSE-BINDING PROTEIN-RELATED"/>
    <property type="match status" value="1"/>
</dbReference>
<dbReference type="Proteomes" id="UP000290365">
    <property type="component" value="Chromosome"/>
</dbReference>
<keyword evidence="6" id="KW-1185">Reference proteome</keyword>
<organism evidence="5 6">
    <name type="scientific">Ktedonosporobacter rubrisoli</name>
    <dbReference type="NCBI Taxonomy" id="2509675"/>
    <lineage>
        <taxon>Bacteria</taxon>
        <taxon>Bacillati</taxon>
        <taxon>Chloroflexota</taxon>
        <taxon>Ktedonobacteria</taxon>
        <taxon>Ktedonobacterales</taxon>
        <taxon>Ktedonosporobacteraceae</taxon>
        <taxon>Ktedonosporobacter</taxon>
    </lineage>
</organism>
<evidence type="ECO:0000256" key="4">
    <source>
        <dbReference type="ARBA" id="ARBA00022729"/>
    </source>
</evidence>
<keyword evidence="4" id="KW-0732">Signal</keyword>
<evidence type="ECO:0000313" key="6">
    <source>
        <dbReference type="Proteomes" id="UP000290365"/>
    </source>
</evidence>
<evidence type="ECO:0000256" key="2">
    <source>
        <dbReference type="ARBA" id="ARBA00008520"/>
    </source>
</evidence>
<dbReference type="Pfam" id="PF01547">
    <property type="entry name" value="SBP_bac_1"/>
    <property type="match status" value="1"/>
</dbReference>
<name>A0A4P6JLB8_KTERU</name>
<evidence type="ECO:0000256" key="3">
    <source>
        <dbReference type="ARBA" id="ARBA00022448"/>
    </source>
</evidence>
<dbReference type="OrthoDB" id="9795467at2"/>
<dbReference type="SUPFAM" id="SSF53850">
    <property type="entry name" value="Periplasmic binding protein-like II"/>
    <property type="match status" value="1"/>
</dbReference>
<reference evidence="5 6" key="1">
    <citation type="submission" date="2019-01" db="EMBL/GenBank/DDBJ databases">
        <title>Ktedonosporobacter rubrisoli SCAWS-G2.</title>
        <authorList>
            <person name="Huang Y."/>
            <person name="Yan B."/>
        </authorList>
    </citation>
    <scope>NUCLEOTIDE SEQUENCE [LARGE SCALE GENOMIC DNA]</scope>
    <source>
        <strain evidence="5 6">SCAWS-G2</strain>
    </source>
</reference>
<dbReference type="KEGG" id="kbs:EPA93_08260"/>
<accession>A0A4P6JLB8</accession>
<dbReference type="AlphaFoldDB" id="A0A4P6JLB8"/>
<evidence type="ECO:0000256" key="1">
    <source>
        <dbReference type="ARBA" id="ARBA00004196"/>
    </source>
</evidence>
<evidence type="ECO:0000313" key="5">
    <source>
        <dbReference type="EMBL" id="QBD75998.1"/>
    </source>
</evidence>
<proteinExistence type="inferred from homology"/>
<protein>
    <submittedName>
        <fullName evidence="5">Sugar ABC transporter substrate-binding protein</fullName>
    </submittedName>
</protein>
<gene>
    <name evidence="5" type="ORF">EPA93_08260</name>
</gene>
<dbReference type="EMBL" id="CP035758">
    <property type="protein sequence ID" value="QBD75998.1"/>
    <property type="molecule type" value="Genomic_DNA"/>
</dbReference>
<sequence>MLTIRCERRKYAAPGASNAARSVYGFISDYIYSEEVYMQRIKSFPTSLALLLSLFTMIFVAACGDTGSNASSSSNGPVTVTFMTWEAKDTNKAIDAAMQKFMQQNPNIKVQRIESPNSDYGQKLSSLSVAKKLPDIFWAGNDTEQQYGGQGLLYDWTEYASKSDNKLDFSKFAPASIENWKNNGKLYGLPTLMNTYGVWYNEDLFKKAGLSLPKPGWTYDEMLHDAQVLTQKSGSKVTRYGLWNPPDDPFAVSDCAVSAGGQSFADKTVNPTKVTAGPEFIACARKYIDAVQNGYVTPPSYNSQNNPLMDNAPQAFVSGQIPMFYNGQWFAQTFLQSKPSFKYGFAPLPVEKDAVQPYDAVGICSPSYVKNPDAVWKVMQFLASGVWESVLPSAPVAPTAYLPSSNAYFDTLKSDGLTTVADTVNYELNTQKKLGIRFLSSWTQKGQDIITANWENVLYGKTPVEAGTQKMVQQLNDLIQQSSAP</sequence>
<keyword evidence="3" id="KW-0813">Transport</keyword>
<dbReference type="InterPro" id="IPR050490">
    <property type="entry name" value="Bact_solute-bd_prot1"/>
</dbReference>